<dbReference type="InterPro" id="IPR000261">
    <property type="entry name" value="EH_dom"/>
</dbReference>
<organism evidence="5 6">
    <name type="scientific">Rhizoctonia solani</name>
    <dbReference type="NCBI Taxonomy" id="456999"/>
    <lineage>
        <taxon>Eukaryota</taxon>
        <taxon>Fungi</taxon>
        <taxon>Dikarya</taxon>
        <taxon>Basidiomycota</taxon>
        <taxon>Agaricomycotina</taxon>
        <taxon>Agaricomycetes</taxon>
        <taxon>Cantharellales</taxon>
        <taxon>Ceratobasidiaceae</taxon>
        <taxon>Rhizoctonia</taxon>
    </lineage>
</organism>
<feature type="compositionally biased region" description="Pro residues" evidence="1">
    <location>
        <begin position="444"/>
        <end position="459"/>
    </location>
</feature>
<feature type="compositionally biased region" description="Low complexity" evidence="1">
    <location>
        <begin position="1154"/>
        <end position="1172"/>
    </location>
</feature>
<dbReference type="GO" id="GO:0005737">
    <property type="term" value="C:cytoplasm"/>
    <property type="evidence" value="ECO:0007669"/>
    <property type="project" value="TreeGrafter"/>
</dbReference>
<dbReference type="PROSITE" id="PS50030">
    <property type="entry name" value="UBA"/>
    <property type="match status" value="1"/>
</dbReference>
<sequence length="1374" mass="142859">MAGFEATAQEQQVIKAVFARADTQDLGVVTGDEAVKVFAGSALPPATLGEIWQLSDTENNGFLTETGLGIALRLIGWAQAGEAPKKDLIGRVGPLPTIKGIPIPGVSSNPGSPMPRSPPPSLPARPVMPPLTPEDRQKFLRMFFQSGPANGLLSGDKARDLFVRSKLPTEKLSQIWHLADTHERGALDSTDFIIGMFLIQAVMTGQLQILPSGLPAGLYEQASGGAPRPSIGSPIQAQFTGTSNSSRTAPGYPQRAASPIRTQYTGQGPLEPQYTGTQPRIAPQYTGQSQFSRPPAPPPPVRPQVTGQPFAIPQVPPFAQPKWDVTQEEKAKSDQFFAGLDPQGRGFIEGDVAVNFMVQSKLPEAILAQVWDLSDLNKDGKLTRDGFAVAMHLINGKLAGRDIPNELPPSLIPPSFRGAAPVPAAPTQSETLRDLWSLDEPVQTPTPPTSAPVPAPAPAPIQTQVPPKPQRNLFDDDEDDEVLSPTTAAATATSPAPPNGTTSIEIANVQNQLQSTQRALDSTTAARQAASASADASAAELASLKEQLARAAASRVTEETHLNEIRARKAAQDAELAQVREELIRAESEVSAIRLERGELETSLLRDKEELRGVQKKVREISEETERAKGEVEKFKREARQVKGLLAIAKKQLGTAEGEKQKVEKEGEDARNETEEARQELEDVERRVALGETAEPSIVAPVPTVPAIPTVPTVNGAALPLSPQSTGFGADRLSPAQVELPASRSVTPAVPVPQRTGSTNPFDRLRGMSASSGAGALPFADVPSAASPFSTTPFGSNPTSPTVTSPFGAPEGISSPFGIPPVAGAAAAAGTGSGASAFDAVFGDASAFGEGHKNDDSTSNIVAGTKADATPKPPPPAPIAEPSTHGLADDEDPFGMGDDKFEDEGVKEETNIKEDEKHKTSIEQDKPTPRASIEEPKQAPTPRPVGESKDKDEDPALAAAASQFHALSAQNSPNNQDLPPLTELEPQDDDSDSDDEPLDKTAKRLTLKQGDVGTAPLGGVDSGVGAGASAGAGAASIAPAGAGVGDTGSAPAPAPSTSAFNNVFGLASATPAPAPTSAPAPVPAPAATGASAFDEAFKSRFSSNQEETKSSGFSFQNSFDDNFDFASATSKDKDTNTNSTPTVPGGFSFDDAFGTSSVTSNGTGNGTTSKGVSFDEAFGISSKSDTGSAKPSFDAFASSSFTAPAPARSSIPAPEPVPVPAPVHAPATASTMSRPSPPTSPTSASVRSGSARASPPRSSKRSESPRAQARTQLSPPPEPTQRHSKFGIHLPFGRSKTTKDKNKGKKGKEQIPDMPAPPAAVPSGATSGTPAVEDDVEAVKTLCGMGFTRSQAVNALETHGYDVQRALNSLLGGS</sequence>
<feature type="compositionally biased region" description="Gly residues" evidence="1">
    <location>
        <begin position="1020"/>
        <end position="1030"/>
    </location>
</feature>
<dbReference type="SUPFAM" id="SSF46934">
    <property type="entry name" value="UBA-like"/>
    <property type="match status" value="1"/>
</dbReference>
<dbReference type="GO" id="GO:0005509">
    <property type="term" value="F:calcium ion binding"/>
    <property type="evidence" value="ECO:0007669"/>
    <property type="project" value="InterPro"/>
</dbReference>
<proteinExistence type="predicted"/>
<feature type="compositionally biased region" description="Low complexity" evidence="1">
    <location>
        <begin position="1224"/>
        <end position="1234"/>
    </location>
</feature>
<evidence type="ECO:0000313" key="6">
    <source>
        <dbReference type="Proteomes" id="UP000602905"/>
    </source>
</evidence>
<feature type="compositionally biased region" description="Low complexity" evidence="1">
    <location>
        <begin position="1110"/>
        <end position="1128"/>
    </location>
</feature>
<dbReference type="GO" id="GO:0016197">
    <property type="term" value="P:endosomal transport"/>
    <property type="evidence" value="ECO:0007669"/>
    <property type="project" value="TreeGrafter"/>
</dbReference>
<feature type="compositionally biased region" description="Basic and acidic residues" evidence="1">
    <location>
        <begin position="657"/>
        <end position="683"/>
    </location>
</feature>
<feature type="region of interest" description="Disordered" evidence="1">
    <location>
        <begin position="654"/>
        <end position="683"/>
    </location>
</feature>
<dbReference type="PANTHER" id="PTHR11216:SF170">
    <property type="entry name" value="DYNAMIN ASSOCIATED PROTEIN 160, ISOFORM D"/>
    <property type="match status" value="1"/>
</dbReference>
<dbReference type="Gene3D" id="1.10.238.10">
    <property type="entry name" value="EF-hand"/>
    <property type="match status" value="3"/>
</dbReference>
<dbReference type="PROSITE" id="PS50031">
    <property type="entry name" value="EH"/>
    <property type="match status" value="3"/>
</dbReference>
<evidence type="ECO:0000259" key="3">
    <source>
        <dbReference type="PROSITE" id="PS50031"/>
    </source>
</evidence>
<dbReference type="OrthoDB" id="524326at2759"/>
<dbReference type="PANTHER" id="PTHR11216">
    <property type="entry name" value="EH DOMAIN"/>
    <property type="match status" value="1"/>
</dbReference>
<feature type="domain" description="EH" evidence="3">
    <location>
        <begin position="135"/>
        <end position="225"/>
    </location>
</feature>
<dbReference type="Pfam" id="PF00627">
    <property type="entry name" value="UBA"/>
    <property type="match status" value="1"/>
</dbReference>
<protein>
    <submittedName>
        <fullName evidence="5">Eps15 homology domain</fullName>
    </submittedName>
</protein>
<dbReference type="InterPro" id="IPR009060">
    <property type="entry name" value="UBA-like_sf"/>
</dbReference>
<feature type="non-terminal residue" evidence="5">
    <location>
        <position position="1"/>
    </location>
</feature>
<feature type="compositionally biased region" description="Low complexity" evidence="1">
    <location>
        <begin position="1241"/>
        <end position="1257"/>
    </location>
</feature>
<evidence type="ECO:0000313" key="5">
    <source>
        <dbReference type="EMBL" id="KAF8689045.1"/>
    </source>
</evidence>
<feature type="region of interest" description="Disordered" evidence="1">
    <location>
        <begin position="784"/>
        <end position="1060"/>
    </location>
</feature>
<feature type="region of interest" description="Disordered" evidence="1">
    <location>
        <begin position="1098"/>
        <end position="1333"/>
    </location>
</feature>
<feature type="compositionally biased region" description="Polar residues" evidence="1">
    <location>
        <begin position="233"/>
        <end position="248"/>
    </location>
</feature>
<feature type="compositionally biased region" description="Low complexity" evidence="1">
    <location>
        <begin position="1049"/>
        <end position="1059"/>
    </location>
</feature>
<feature type="region of interest" description="Disordered" evidence="1">
    <location>
        <begin position="439"/>
        <end position="503"/>
    </location>
</feature>
<feature type="region of interest" description="Disordered" evidence="1">
    <location>
        <begin position="742"/>
        <end position="769"/>
    </location>
</feature>
<dbReference type="SUPFAM" id="SSF47473">
    <property type="entry name" value="EF-hand"/>
    <property type="match status" value="3"/>
</dbReference>
<dbReference type="Proteomes" id="UP000602905">
    <property type="component" value="Unassembled WGS sequence"/>
</dbReference>
<feature type="compositionally biased region" description="Low complexity" evidence="1">
    <location>
        <begin position="1031"/>
        <end position="1041"/>
    </location>
</feature>
<dbReference type="InterPro" id="IPR002048">
    <property type="entry name" value="EF_hand_dom"/>
</dbReference>
<gene>
    <name evidence="5" type="ORF">RHS03_09370</name>
</gene>
<accession>A0A8H7HKX3</accession>
<reference evidence="5" key="1">
    <citation type="submission" date="2020-09" db="EMBL/GenBank/DDBJ databases">
        <title>Comparative genome analyses of four rice-infecting Rhizoctonia solani isolates reveal extensive enrichment of homogalacturonan modification genes.</title>
        <authorList>
            <person name="Lee D.-Y."/>
            <person name="Jeon J."/>
            <person name="Kim K.-T."/>
            <person name="Cheong K."/>
            <person name="Song H."/>
            <person name="Choi G."/>
            <person name="Ko J."/>
            <person name="Opiyo S.O."/>
            <person name="Zuo S."/>
            <person name="Madhav S."/>
            <person name="Lee Y.-H."/>
            <person name="Wang G.-L."/>
        </authorList>
    </citation>
    <scope>NUCLEOTIDE SEQUENCE</scope>
    <source>
        <strain evidence="5">AG1-IA WGL</strain>
    </source>
</reference>
<feature type="compositionally biased region" description="Polar residues" evidence="1">
    <location>
        <begin position="787"/>
        <end position="805"/>
    </location>
</feature>
<dbReference type="CDD" id="cd00052">
    <property type="entry name" value="EH"/>
    <property type="match status" value="3"/>
</dbReference>
<feature type="compositionally biased region" description="Basic and acidic residues" evidence="1">
    <location>
        <begin position="897"/>
        <end position="937"/>
    </location>
</feature>
<feature type="compositionally biased region" description="Low complexity" evidence="1">
    <location>
        <begin position="1188"/>
        <end position="1212"/>
    </location>
</feature>
<dbReference type="GO" id="GO:0005886">
    <property type="term" value="C:plasma membrane"/>
    <property type="evidence" value="ECO:0007669"/>
    <property type="project" value="TreeGrafter"/>
</dbReference>
<dbReference type="Pfam" id="PF12763">
    <property type="entry name" value="EH"/>
    <property type="match status" value="3"/>
</dbReference>
<dbReference type="EMBL" id="JACYCD010000691">
    <property type="protein sequence ID" value="KAF8689045.1"/>
    <property type="molecule type" value="Genomic_DNA"/>
</dbReference>
<dbReference type="PROSITE" id="PS50222">
    <property type="entry name" value="EF_HAND_2"/>
    <property type="match status" value="1"/>
</dbReference>
<feature type="domain" description="EF-hand" evidence="4">
    <location>
        <begin position="362"/>
        <end position="397"/>
    </location>
</feature>
<dbReference type="Gene3D" id="1.10.8.10">
    <property type="entry name" value="DNA helicase RuvA subunit, C-terminal domain"/>
    <property type="match status" value="1"/>
</dbReference>
<name>A0A8H7HKX3_9AGAM</name>
<feature type="region of interest" description="Disordered" evidence="1">
    <location>
        <begin position="102"/>
        <end position="124"/>
    </location>
</feature>
<feature type="compositionally biased region" description="Pro residues" evidence="1">
    <location>
        <begin position="1213"/>
        <end position="1223"/>
    </location>
</feature>
<dbReference type="SMART" id="SM00027">
    <property type="entry name" value="EH"/>
    <property type="match status" value="3"/>
</dbReference>
<dbReference type="InterPro" id="IPR015940">
    <property type="entry name" value="UBA"/>
</dbReference>
<dbReference type="GO" id="GO:0006897">
    <property type="term" value="P:endocytosis"/>
    <property type="evidence" value="ECO:0007669"/>
    <property type="project" value="TreeGrafter"/>
</dbReference>
<evidence type="ECO:0000259" key="2">
    <source>
        <dbReference type="PROSITE" id="PS50030"/>
    </source>
</evidence>
<feature type="compositionally biased region" description="Low complexity" evidence="1">
    <location>
        <begin position="823"/>
        <end position="837"/>
    </location>
</feature>
<feature type="domain" description="UBA" evidence="2">
    <location>
        <begin position="1333"/>
        <end position="1373"/>
    </location>
</feature>
<evidence type="ECO:0000256" key="1">
    <source>
        <dbReference type="SAM" id="MobiDB-lite"/>
    </source>
</evidence>
<evidence type="ECO:0000259" key="4">
    <source>
        <dbReference type="PROSITE" id="PS50222"/>
    </source>
</evidence>
<feature type="compositionally biased region" description="Low complexity" evidence="1">
    <location>
        <begin position="956"/>
        <end position="970"/>
    </location>
</feature>
<feature type="compositionally biased region" description="Basic and acidic residues" evidence="1">
    <location>
        <begin position="1297"/>
        <end position="1311"/>
    </location>
</feature>
<feature type="compositionally biased region" description="Acidic residues" evidence="1">
    <location>
        <begin position="985"/>
        <end position="997"/>
    </location>
</feature>
<feature type="compositionally biased region" description="Low complexity" evidence="1">
    <location>
        <begin position="484"/>
        <end position="494"/>
    </location>
</feature>
<feature type="domain" description="EH" evidence="3">
    <location>
        <begin position="10"/>
        <end position="118"/>
    </location>
</feature>
<feature type="compositionally biased region" description="Pro residues" evidence="1">
    <location>
        <begin position="112"/>
        <end position="124"/>
    </location>
</feature>
<comment type="caution">
    <text evidence="5">The sequence shown here is derived from an EMBL/GenBank/DDBJ whole genome shotgun (WGS) entry which is preliminary data.</text>
</comment>
<feature type="region of interest" description="Disordered" evidence="1">
    <location>
        <begin position="221"/>
        <end position="302"/>
    </location>
</feature>
<dbReference type="SMART" id="SM00165">
    <property type="entry name" value="UBA"/>
    <property type="match status" value="1"/>
</dbReference>
<feature type="domain" description="EH" evidence="3">
    <location>
        <begin position="329"/>
        <end position="418"/>
    </location>
</feature>
<dbReference type="InterPro" id="IPR011992">
    <property type="entry name" value="EF-hand-dom_pair"/>
</dbReference>